<reference evidence="1 2" key="1">
    <citation type="submission" date="2018-05" db="EMBL/GenBank/DDBJ databases">
        <title>Draft Genome Sequences for a Diverse set of 7 Haemophilus Species.</title>
        <authorList>
            <person name="Nichols M."/>
            <person name="Topaz N."/>
            <person name="Wang X."/>
            <person name="Wang X."/>
            <person name="Boxrud D."/>
        </authorList>
    </citation>
    <scope>NUCLEOTIDE SEQUENCE [LARGE SCALE GENOMIC DNA]</scope>
    <source>
        <strain evidence="1 2">C2002001239</strain>
    </source>
</reference>
<sequence>MIWGKEQSIVADYCHPKKGVHSGGDYTGYHCYLSYPPKDAMEYTQLYVNLCTDGPSAYVEAINMTKLADDHIYQIITRDGKKIVIIVCCERLSKVFKKELEQKIILR</sequence>
<proteinExistence type="predicted"/>
<name>A0A369YIF3_9PAST</name>
<organism evidence="1 2">
    <name type="scientific">Haemophilus sputorum</name>
    <dbReference type="NCBI Taxonomy" id="1078480"/>
    <lineage>
        <taxon>Bacteria</taxon>
        <taxon>Pseudomonadati</taxon>
        <taxon>Pseudomonadota</taxon>
        <taxon>Gammaproteobacteria</taxon>
        <taxon>Pasteurellales</taxon>
        <taxon>Pasteurellaceae</taxon>
        <taxon>Haemophilus</taxon>
    </lineage>
</organism>
<evidence type="ECO:0000313" key="2">
    <source>
        <dbReference type="Proteomes" id="UP000253872"/>
    </source>
</evidence>
<dbReference type="EMBL" id="QEPN01000003">
    <property type="protein sequence ID" value="RDE72787.1"/>
    <property type="molecule type" value="Genomic_DNA"/>
</dbReference>
<protein>
    <submittedName>
        <fullName evidence="1">Uncharacterized protein</fullName>
    </submittedName>
</protein>
<gene>
    <name evidence="1" type="ORF">DPV93_05785</name>
</gene>
<accession>A0A369YIF3</accession>
<evidence type="ECO:0000313" key="1">
    <source>
        <dbReference type="EMBL" id="RDE72787.1"/>
    </source>
</evidence>
<dbReference type="AlphaFoldDB" id="A0A369YIF3"/>
<dbReference type="RefSeq" id="WP_111402880.1">
    <property type="nucleotide sequence ID" value="NZ_QEPN01000003.1"/>
</dbReference>
<dbReference type="Proteomes" id="UP000253872">
    <property type="component" value="Unassembled WGS sequence"/>
</dbReference>
<comment type="caution">
    <text evidence="1">The sequence shown here is derived from an EMBL/GenBank/DDBJ whole genome shotgun (WGS) entry which is preliminary data.</text>
</comment>